<evidence type="ECO:0000259" key="7">
    <source>
        <dbReference type="Pfam" id="PF17676"/>
    </source>
</evidence>
<accession>A0A3S9VSY8</accession>
<dbReference type="InterPro" id="IPR040921">
    <property type="entry name" value="Peptidase_S66C"/>
</dbReference>
<evidence type="ECO:0000256" key="3">
    <source>
        <dbReference type="ARBA" id="ARBA00022670"/>
    </source>
</evidence>
<dbReference type="CDD" id="cd07025">
    <property type="entry name" value="Peptidase_S66"/>
    <property type="match status" value="1"/>
</dbReference>
<keyword evidence="5" id="KW-0720">Serine protease</keyword>
<keyword evidence="2 8" id="KW-0121">Carboxypeptidase</keyword>
<dbReference type="SUPFAM" id="SSF52317">
    <property type="entry name" value="Class I glutamine amidotransferase-like"/>
    <property type="match status" value="1"/>
</dbReference>
<reference evidence="8 9" key="1">
    <citation type="submission" date="2018-10" db="EMBL/GenBank/DDBJ databases">
        <title>Butyricimonas faecalis sp. nov., isolated from human faeces and emended description of the genus Butyricimonas.</title>
        <authorList>
            <person name="Le Roy T."/>
            <person name="Van der Smissen P."/>
            <person name="Paquot A."/>
            <person name="Delzenne N."/>
            <person name="Muccioli G."/>
            <person name="Collet J.-F."/>
            <person name="Cani P.D."/>
        </authorList>
    </citation>
    <scope>NUCLEOTIDE SEQUENCE [LARGE SCALE GENOMIC DNA]</scope>
    <source>
        <strain evidence="8 9">H184</strain>
    </source>
</reference>
<gene>
    <name evidence="8" type="ORF">D8S85_08975</name>
</gene>
<feature type="domain" description="LD-carboxypeptidase C-terminal" evidence="7">
    <location>
        <begin position="172"/>
        <end position="284"/>
    </location>
</feature>
<organism evidence="8 9">
    <name type="scientific">Butyricimonas faecalis</name>
    <dbReference type="NCBI Taxonomy" id="2093856"/>
    <lineage>
        <taxon>Bacteria</taxon>
        <taxon>Pseudomonadati</taxon>
        <taxon>Bacteroidota</taxon>
        <taxon>Bacteroidia</taxon>
        <taxon>Bacteroidales</taxon>
        <taxon>Odoribacteraceae</taxon>
        <taxon>Butyricimonas</taxon>
    </lineage>
</organism>
<dbReference type="InterPro" id="IPR003507">
    <property type="entry name" value="S66_fam"/>
</dbReference>
<evidence type="ECO:0000256" key="4">
    <source>
        <dbReference type="ARBA" id="ARBA00022801"/>
    </source>
</evidence>
<evidence type="ECO:0000256" key="1">
    <source>
        <dbReference type="ARBA" id="ARBA00010233"/>
    </source>
</evidence>
<dbReference type="Pfam" id="PF17676">
    <property type="entry name" value="Peptidase_S66C"/>
    <property type="match status" value="1"/>
</dbReference>
<protein>
    <submittedName>
        <fullName evidence="8">LD-carboxypeptidase</fullName>
    </submittedName>
</protein>
<dbReference type="PIRSF" id="PIRSF028757">
    <property type="entry name" value="LD-carboxypeptidase"/>
    <property type="match status" value="1"/>
</dbReference>
<dbReference type="OrthoDB" id="9807329at2"/>
<dbReference type="PANTHER" id="PTHR30237">
    <property type="entry name" value="MURAMOYLTETRAPEPTIDE CARBOXYPEPTIDASE"/>
    <property type="match status" value="1"/>
</dbReference>
<keyword evidence="3" id="KW-0645">Protease</keyword>
<dbReference type="Gene3D" id="3.50.30.60">
    <property type="entry name" value="LD-carboxypeptidase A C-terminal domain-like"/>
    <property type="match status" value="1"/>
</dbReference>
<dbReference type="EMBL" id="CP032819">
    <property type="protein sequence ID" value="AZS29665.1"/>
    <property type="molecule type" value="Genomic_DNA"/>
</dbReference>
<dbReference type="InterPro" id="IPR040449">
    <property type="entry name" value="Peptidase_S66_N"/>
</dbReference>
<dbReference type="Proteomes" id="UP000270673">
    <property type="component" value="Chromosome"/>
</dbReference>
<keyword evidence="4" id="KW-0378">Hydrolase</keyword>
<dbReference type="GO" id="GO:0008236">
    <property type="term" value="F:serine-type peptidase activity"/>
    <property type="evidence" value="ECO:0007669"/>
    <property type="project" value="UniProtKB-KW"/>
</dbReference>
<comment type="similarity">
    <text evidence="1">Belongs to the peptidase S66 family.</text>
</comment>
<proteinExistence type="inferred from homology"/>
<dbReference type="PANTHER" id="PTHR30237:SF2">
    <property type="entry name" value="MUREIN TETRAPEPTIDE CARBOXYPEPTIDASE"/>
    <property type="match status" value="1"/>
</dbReference>
<dbReference type="InterPro" id="IPR027478">
    <property type="entry name" value="LdcA_N"/>
</dbReference>
<dbReference type="KEGG" id="buy:D8S85_08975"/>
<dbReference type="InterPro" id="IPR027461">
    <property type="entry name" value="Carboxypeptidase_A_C_sf"/>
</dbReference>
<dbReference type="SUPFAM" id="SSF141986">
    <property type="entry name" value="LD-carboxypeptidase A C-terminal domain-like"/>
    <property type="match status" value="1"/>
</dbReference>
<dbReference type="GO" id="GO:0004180">
    <property type="term" value="F:carboxypeptidase activity"/>
    <property type="evidence" value="ECO:0007669"/>
    <property type="project" value="UniProtKB-KW"/>
</dbReference>
<feature type="domain" description="LD-carboxypeptidase N-terminal" evidence="6">
    <location>
        <begin position="13"/>
        <end position="128"/>
    </location>
</feature>
<evidence type="ECO:0000313" key="9">
    <source>
        <dbReference type="Proteomes" id="UP000270673"/>
    </source>
</evidence>
<keyword evidence="9" id="KW-1185">Reference proteome</keyword>
<dbReference type="Gene3D" id="3.40.50.10740">
    <property type="entry name" value="Class I glutamine amidotransferase-like"/>
    <property type="match status" value="1"/>
</dbReference>
<name>A0A3S9VSY8_9BACT</name>
<dbReference type="AlphaFoldDB" id="A0A3S9VSY8"/>
<evidence type="ECO:0000313" key="8">
    <source>
        <dbReference type="EMBL" id="AZS29665.1"/>
    </source>
</evidence>
<dbReference type="GO" id="GO:0006508">
    <property type="term" value="P:proteolysis"/>
    <property type="evidence" value="ECO:0007669"/>
    <property type="project" value="UniProtKB-KW"/>
</dbReference>
<dbReference type="RefSeq" id="WP_106480404.1">
    <property type="nucleotide sequence ID" value="NZ_CP032819.1"/>
</dbReference>
<dbReference type="InterPro" id="IPR029062">
    <property type="entry name" value="Class_I_gatase-like"/>
</dbReference>
<sequence length="296" mass="33054">MLRPIYLQPGDKVALISPSGIATKEQLDAACSLLTSWELEPVPGQHVLSRHGRLAGTDEERLHDLQTALDAEDIRAIWCMAGDYGMLRIVQEADYSIFQGNPKWVIGMNDITVLHAKLHSLGIESLHAFMPSNYKNTSPKVVTQLRNFLFGIISSYAIPAHPFNRTGIVETEMIGGMLQWVNNLHDTCIERNTRGTILFIEDPSDDLYEIDRSVKCMKYAGKFQHLAGLVVGEFGKDSTPGFKEEVYQLIHEAVEDYTYPVCFGLPVGHVRNNFPLILGANVELVVHPKGAELHFP</sequence>
<dbReference type="Pfam" id="PF02016">
    <property type="entry name" value="Peptidase_S66"/>
    <property type="match status" value="1"/>
</dbReference>
<evidence type="ECO:0000256" key="5">
    <source>
        <dbReference type="ARBA" id="ARBA00022825"/>
    </source>
</evidence>
<evidence type="ECO:0000256" key="2">
    <source>
        <dbReference type="ARBA" id="ARBA00022645"/>
    </source>
</evidence>
<evidence type="ECO:0000259" key="6">
    <source>
        <dbReference type="Pfam" id="PF02016"/>
    </source>
</evidence>